<reference evidence="1" key="1">
    <citation type="submission" date="2019-10" db="EMBL/GenBank/DDBJ databases">
        <authorList>
            <consortium name="DOE Joint Genome Institute"/>
            <person name="Kuo A."/>
            <person name="Miyauchi S."/>
            <person name="Kiss E."/>
            <person name="Drula E."/>
            <person name="Kohler A."/>
            <person name="Sanchez-Garcia M."/>
            <person name="Andreopoulos B."/>
            <person name="Barry K.W."/>
            <person name="Bonito G."/>
            <person name="Buee M."/>
            <person name="Carver A."/>
            <person name="Chen C."/>
            <person name="Cichocki N."/>
            <person name="Clum A."/>
            <person name="Culley D."/>
            <person name="Crous P.W."/>
            <person name="Fauchery L."/>
            <person name="Girlanda M."/>
            <person name="Hayes R."/>
            <person name="Keri Z."/>
            <person name="Labutti K."/>
            <person name="Lipzen A."/>
            <person name="Lombard V."/>
            <person name="Magnuson J."/>
            <person name="Maillard F."/>
            <person name="Morin E."/>
            <person name="Murat C."/>
            <person name="Nolan M."/>
            <person name="Ohm R."/>
            <person name="Pangilinan J."/>
            <person name="Pereira M."/>
            <person name="Perotto S."/>
            <person name="Peter M."/>
            <person name="Riley R."/>
            <person name="Sitrit Y."/>
            <person name="Stielow B."/>
            <person name="Szollosi G."/>
            <person name="Zifcakova L."/>
            <person name="Stursova M."/>
            <person name="Spatafora J.W."/>
            <person name="Tedersoo L."/>
            <person name="Vaario L.-M."/>
            <person name="Yamada A."/>
            <person name="Yan M."/>
            <person name="Wang P."/>
            <person name="Xu J."/>
            <person name="Bruns T."/>
            <person name="Baldrian P."/>
            <person name="Vilgalys R."/>
            <person name="Henrissat B."/>
            <person name="Grigoriev I.V."/>
            <person name="Hibbett D."/>
            <person name="Nagy L.G."/>
            <person name="Martin F.M."/>
        </authorList>
    </citation>
    <scope>NUCLEOTIDE SEQUENCE</scope>
    <source>
        <strain evidence="1">P2</strain>
    </source>
</reference>
<comment type="caution">
    <text evidence="1">The sequence shown here is derived from an EMBL/GenBank/DDBJ whole genome shotgun (WGS) entry which is preliminary data.</text>
</comment>
<keyword evidence="2" id="KW-1185">Reference proteome</keyword>
<protein>
    <submittedName>
        <fullName evidence="1">Uncharacterized protein</fullName>
    </submittedName>
</protein>
<dbReference type="EMBL" id="MU118238">
    <property type="protein sequence ID" value="KAF9643347.1"/>
    <property type="molecule type" value="Genomic_DNA"/>
</dbReference>
<organism evidence="1 2">
    <name type="scientific">Thelephora ganbajun</name>
    <name type="common">Ganba fungus</name>
    <dbReference type="NCBI Taxonomy" id="370292"/>
    <lineage>
        <taxon>Eukaryota</taxon>
        <taxon>Fungi</taxon>
        <taxon>Dikarya</taxon>
        <taxon>Basidiomycota</taxon>
        <taxon>Agaricomycotina</taxon>
        <taxon>Agaricomycetes</taxon>
        <taxon>Thelephorales</taxon>
        <taxon>Thelephoraceae</taxon>
        <taxon>Thelephora</taxon>
    </lineage>
</organism>
<gene>
    <name evidence="1" type="ORF">BDM02DRAFT_3191782</name>
</gene>
<dbReference type="Proteomes" id="UP000886501">
    <property type="component" value="Unassembled WGS sequence"/>
</dbReference>
<accession>A0ACB6Z1B6</accession>
<evidence type="ECO:0000313" key="1">
    <source>
        <dbReference type="EMBL" id="KAF9643347.1"/>
    </source>
</evidence>
<proteinExistence type="predicted"/>
<reference evidence="1" key="2">
    <citation type="journal article" date="2020" name="Nat. Commun.">
        <title>Large-scale genome sequencing of mycorrhizal fungi provides insights into the early evolution of symbiotic traits.</title>
        <authorList>
            <person name="Miyauchi S."/>
            <person name="Kiss E."/>
            <person name="Kuo A."/>
            <person name="Drula E."/>
            <person name="Kohler A."/>
            <person name="Sanchez-Garcia M."/>
            <person name="Morin E."/>
            <person name="Andreopoulos B."/>
            <person name="Barry K.W."/>
            <person name="Bonito G."/>
            <person name="Buee M."/>
            <person name="Carver A."/>
            <person name="Chen C."/>
            <person name="Cichocki N."/>
            <person name="Clum A."/>
            <person name="Culley D."/>
            <person name="Crous P.W."/>
            <person name="Fauchery L."/>
            <person name="Girlanda M."/>
            <person name="Hayes R.D."/>
            <person name="Keri Z."/>
            <person name="LaButti K."/>
            <person name="Lipzen A."/>
            <person name="Lombard V."/>
            <person name="Magnuson J."/>
            <person name="Maillard F."/>
            <person name="Murat C."/>
            <person name="Nolan M."/>
            <person name="Ohm R.A."/>
            <person name="Pangilinan J."/>
            <person name="Pereira M.F."/>
            <person name="Perotto S."/>
            <person name="Peter M."/>
            <person name="Pfister S."/>
            <person name="Riley R."/>
            <person name="Sitrit Y."/>
            <person name="Stielow J.B."/>
            <person name="Szollosi G."/>
            <person name="Zifcakova L."/>
            <person name="Stursova M."/>
            <person name="Spatafora J.W."/>
            <person name="Tedersoo L."/>
            <person name="Vaario L.M."/>
            <person name="Yamada A."/>
            <person name="Yan M."/>
            <person name="Wang P."/>
            <person name="Xu J."/>
            <person name="Bruns T."/>
            <person name="Baldrian P."/>
            <person name="Vilgalys R."/>
            <person name="Dunand C."/>
            <person name="Henrissat B."/>
            <person name="Grigoriev I.V."/>
            <person name="Hibbett D."/>
            <person name="Nagy L.G."/>
            <person name="Martin F.M."/>
        </authorList>
    </citation>
    <scope>NUCLEOTIDE SEQUENCE</scope>
    <source>
        <strain evidence="1">P2</strain>
    </source>
</reference>
<sequence length="251" mass="27647">MSGNFELDAEFSAIMAASRNRPASHRPVNAVMSSAGGANDNSSMTPSGGGYGPSRIHPRNERPSPQSNIQVKYDTIVKGFKVLEVNYEESQRKLAITEEKLSAVDAAHTALIAKMEEAQQILHDHETEINTLRNDVETNKTAQSDREAEIETIRKELEESKVALADCEERIKTIRMEVEEILSCGICQSSTIQPFSDPDEIAESFDANRFAVLMAEIWAEAGTNRAREAQVVDYVFAGTSANPLDLTGVWN</sequence>
<name>A0ACB6Z1B6_THEGA</name>
<evidence type="ECO:0000313" key="2">
    <source>
        <dbReference type="Proteomes" id="UP000886501"/>
    </source>
</evidence>